<reference evidence="1 2" key="1">
    <citation type="submission" date="2018-08" db="EMBL/GenBank/DDBJ databases">
        <title>A genome reference for cultivated species of the human gut microbiota.</title>
        <authorList>
            <person name="Zou Y."/>
            <person name="Xue W."/>
            <person name="Luo G."/>
        </authorList>
    </citation>
    <scope>NUCLEOTIDE SEQUENCE [LARGE SCALE GENOMIC DNA]</scope>
    <source>
        <strain evidence="1 2">AM40-30BH</strain>
    </source>
</reference>
<dbReference type="AlphaFoldDB" id="A0A413V460"/>
<proteinExistence type="predicted"/>
<comment type="caution">
    <text evidence="1">The sequence shown here is derived from an EMBL/GenBank/DDBJ whole genome shotgun (WGS) entry which is preliminary data.</text>
</comment>
<organism evidence="1 2">
    <name type="scientific">Bacteroides nordii</name>
    <dbReference type="NCBI Taxonomy" id="291645"/>
    <lineage>
        <taxon>Bacteria</taxon>
        <taxon>Pseudomonadati</taxon>
        <taxon>Bacteroidota</taxon>
        <taxon>Bacteroidia</taxon>
        <taxon>Bacteroidales</taxon>
        <taxon>Bacteroidaceae</taxon>
        <taxon>Bacteroides</taxon>
    </lineage>
</organism>
<dbReference type="EMBL" id="QSGO01000042">
    <property type="protein sequence ID" value="RHB28362.1"/>
    <property type="molecule type" value="Genomic_DNA"/>
</dbReference>
<name>A0A413V460_9BACE</name>
<evidence type="ECO:0000313" key="1">
    <source>
        <dbReference type="EMBL" id="RHB28362.1"/>
    </source>
</evidence>
<protein>
    <submittedName>
        <fullName evidence="1">Uncharacterized protein</fullName>
    </submittedName>
</protein>
<accession>A0A413V460</accession>
<gene>
    <name evidence="1" type="ORF">DW888_20760</name>
</gene>
<dbReference type="Proteomes" id="UP000284379">
    <property type="component" value="Unassembled WGS sequence"/>
</dbReference>
<sequence>MVIKDNIDALYLSLLNYIFTFIRTVATTLNSAILCNIQKEYYRFGIYFEKSVTRIKKYNTIF</sequence>
<evidence type="ECO:0000313" key="2">
    <source>
        <dbReference type="Proteomes" id="UP000284379"/>
    </source>
</evidence>